<keyword evidence="5" id="KW-0539">Nucleus</keyword>
<name>A0A023F7Z5_TRIIF</name>
<evidence type="ECO:0000256" key="2">
    <source>
        <dbReference type="ARBA" id="ARBA00010314"/>
    </source>
</evidence>
<dbReference type="PANTHER" id="PTHR21277">
    <property type="entry name" value="TRANSCRIPTIONAL ADAPTER 1"/>
    <property type="match status" value="1"/>
</dbReference>
<evidence type="ECO:0000256" key="4">
    <source>
        <dbReference type="ARBA" id="ARBA00023163"/>
    </source>
</evidence>
<dbReference type="GO" id="GO:0005634">
    <property type="term" value="C:nucleus"/>
    <property type="evidence" value="ECO:0007669"/>
    <property type="project" value="UniProtKB-SubCell"/>
</dbReference>
<sequence length="291" mass="33130">MGELESIKVVRQTLMDSLGDRSEEYLQLMNKWFRMELNRHEFECEARKCLTSSQLHLHNQLILKVLKKCAHITATSSESKPTWNRSSSYISHSFEPIDPIFYEVTERQEVNTDIPPFISHDRLLPDTSSMMVRTNFAAWEHGLEGASAEVADLLSVATHQFLRSIIVTVIRKRKGCCFMNNGFVHALGKASLNPWLRSVTKKSNGECHNLRLDANVKGLLTPAIRRSKEELYQNELFSFAASDAPSVPLAPISVSDILYTLKLHPSLVASYFTKAVNTERMYARFTYPCDD</sequence>
<dbReference type="PANTHER" id="PTHR21277:SF5">
    <property type="entry name" value="TRANSCRIPTIONAL ADAPTER 1"/>
    <property type="match status" value="1"/>
</dbReference>
<comment type="subcellular location">
    <subcellularLocation>
        <location evidence="1">Nucleus</location>
    </subcellularLocation>
</comment>
<dbReference type="EMBL" id="GBBI01001368">
    <property type="protein sequence ID" value="JAC17344.1"/>
    <property type="molecule type" value="mRNA"/>
</dbReference>
<evidence type="ECO:0000256" key="5">
    <source>
        <dbReference type="ARBA" id="ARBA00023242"/>
    </source>
</evidence>
<accession>A0A023F7Z5</accession>
<dbReference type="Pfam" id="PF12767">
    <property type="entry name" value="SAGA-Tad1"/>
    <property type="match status" value="1"/>
</dbReference>
<dbReference type="AlphaFoldDB" id="A0A023F7Z5"/>
<keyword evidence="4" id="KW-0804">Transcription</keyword>
<dbReference type="GO" id="GO:0000124">
    <property type="term" value="C:SAGA complex"/>
    <property type="evidence" value="ECO:0007669"/>
    <property type="project" value="TreeGrafter"/>
</dbReference>
<evidence type="ECO:0000256" key="1">
    <source>
        <dbReference type="ARBA" id="ARBA00004123"/>
    </source>
</evidence>
<evidence type="ECO:0000313" key="6">
    <source>
        <dbReference type="EMBL" id="JAC17344.1"/>
    </source>
</evidence>
<reference evidence="6" key="1">
    <citation type="journal article" date="2014" name="PLoS Negl. Trop. Dis.">
        <title>An updated insight into the Sialotranscriptome of Triatoma infestans: developmental stage and geographic variations.</title>
        <authorList>
            <person name="Schwarz A."/>
            <person name="Medrano-Mercado N."/>
            <person name="Schaub G.A."/>
            <person name="Struchiner C.J."/>
            <person name="Bargues M.D."/>
            <person name="Levy M.Z."/>
            <person name="Ribeiro J.M."/>
        </authorList>
    </citation>
    <scope>NUCLEOTIDE SEQUENCE</scope>
    <source>
        <strain evidence="6">Chile</strain>
        <tissue evidence="6">Salivary glands</tissue>
    </source>
</reference>
<dbReference type="GO" id="GO:0003713">
    <property type="term" value="F:transcription coactivator activity"/>
    <property type="evidence" value="ECO:0007669"/>
    <property type="project" value="TreeGrafter"/>
</dbReference>
<organism evidence="6">
    <name type="scientific">Triatoma infestans</name>
    <name type="common">Assassin bug</name>
    <dbReference type="NCBI Taxonomy" id="30076"/>
    <lineage>
        <taxon>Eukaryota</taxon>
        <taxon>Metazoa</taxon>
        <taxon>Ecdysozoa</taxon>
        <taxon>Arthropoda</taxon>
        <taxon>Hexapoda</taxon>
        <taxon>Insecta</taxon>
        <taxon>Pterygota</taxon>
        <taxon>Neoptera</taxon>
        <taxon>Paraneoptera</taxon>
        <taxon>Hemiptera</taxon>
        <taxon>Heteroptera</taxon>
        <taxon>Panheteroptera</taxon>
        <taxon>Cimicomorpha</taxon>
        <taxon>Reduviidae</taxon>
        <taxon>Triatominae</taxon>
        <taxon>Triatoma</taxon>
    </lineage>
</organism>
<protein>
    <submittedName>
        <fullName evidence="6">Putative transcriptional adapter 1-like isoform 1</fullName>
    </submittedName>
</protein>
<proteinExistence type="evidence at transcript level"/>
<keyword evidence="3" id="KW-0805">Transcription regulation</keyword>
<dbReference type="InterPro" id="IPR024738">
    <property type="entry name" value="Hfi1/Tada1"/>
</dbReference>
<comment type="similarity">
    <text evidence="2">Belongs to the TADA1 family.</text>
</comment>
<evidence type="ECO:0000256" key="3">
    <source>
        <dbReference type="ARBA" id="ARBA00023015"/>
    </source>
</evidence>
<dbReference type="GO" id="GO:0006357">
    <property type="term" value="P:regulation of transcription by RNA polymerase II"/>
    <property type="evidence" value="ECO:0007669"/>
    <property type="project" value="TreeGrafter"/>
</dbReference>